<evidence type="ECO:0000313" key="2">
    <source>
        <dbReference type="EMBL" id="URE11893.1"/>
    </source>
</evidence>
<reference evidence="2" key="1">
    <citation type="submission" date="2022-05" db="EMBL/GenBank/DDBJ databases">
        <title>The Musa troglodytarum L. genome provides insights into the mechanism of non-climacteric behaviour and enrichment of carotenoids.</title>
        <authorList>
            <person name="Wang J."/>
        </authorList>
    </citation>
    <scope>NUCLEOTIDE SEQUENCE</scope>
    <source>
        <tissue evidence="2">Leaf</tissue>
    </source>
</reference>
<gene>
    <name evidence="2" type="ORF">MUK42_36353</name>
</gene>
<dbReference type="EMBL" id="CP097508">
    <property type="protein sequence ID" value="URE11893.1"/>
    <property type="molecule type" value="Genomic_DNA"/>
</dbReference>
<keyword evidence="3" id="KW-1185">Reference proteome</keyword>
<feature type="compositionally biased region" description="Pro residues" evidence="1">
    <location>
        <begin position="51"/>
        <end position="74"/>
    </location>
</feature>
<evidence type="ECO:0000313" key="3">
    <source>
        <dbReference type="Proteomes" id="UP001055439"/>
    </source>
</evidence>
<dbReference type="AlphaFoldDB" id="A0A9E7GEY5"/>
<accession>A0A9E7GEY5</accession>
<protein>
    <submittedName>
        <fullName evidence="2">Uncharacterized protein</fullName>
    </submittedName>
</protein>
<proteinExistence type="predicted"/>
<dbReference type="Proteomes" id="UP001055439">
    <property type="component" value="Chromosome 6"/>
</dbReference>
<name>A0A9E7GEY5_9LILI</name>
<organism evidence="2 3">
    <name type="scientific">Musa troglodytarum</name>
    <name type="common">fe'i banana</name>
    <dbReference type="NCBI Taxonomy" id="320322"/>
    <lineage>
        <taxon>Eukaryota</taxon>
        <taxon>Viridiplantae</taxon>
        <taxon>Streptophyta</taxon>
        <taxon>Embryophyta</taxon>
        <taxon>Tracheophyta</taxon>
        <taxon>Spermatophyta</taxon>
        <taxon>Magnoliopsida</taxon>
        <taxon>Liliopsida</taxon>
        <taxon>Zingiberales</taxon>
        <taxon>Musaceae</taxon>
        <taxon>Musa</taxon>
    </lineage>
</organism>
<feature type="region of interest" description="Disordered" evidence="1">
    <location>
        <begin position="49"/>
        <end position="93"/>
    </location>
</feature>
<sequence>MEKESKEEAEYAYMATEDAVTWLAREPHARGARDHGTCRAGALVLLAPASAPSPAPPAPAPAPAPARAPAPAPAPAARAPAPAPAPAPDGDGNVGRRRRLILFGDAGPIGTICGSHQRCLKLLENARLKTASPEVSEGMIFSLRSKRFDHLPAKEECLALCFLVLARAQGQPPEA</sequence>
<evidence type="ECO:0000256" key="1">
    <source>
        <dbReference type="SAM" id="MobiDB-lite"/>
    </source>
</evidence>